<feature type="domain" description="Thiamine pyrophosphate enzyme TPP-binding" evidence="16">
    <location>
        <begin position="408"/>
        <end position="559"/>
    </location>
</feature>
<dbReference type="CDD" id="cd07035">
    <property type="entry name" value="TPP_PYR_POX_like"/>
    <property type="match status" value="1"/>
</dbReference>
<dbReference type="InterPro" id="IPR045229">
    <property type="entry name" value="TPP_enz"/>
</dbReference>
<dbReference type="Proteomes" id="UP000250462">
    <property type="component" value="Unassembled WGS sequence"/>
</dbReference>
<keyword evidence="8 14" id="KW-0479">Metal-binding</keyword>
<dbReference type="Gene3D" id="3.40.50.1220">
    <property type="entry name" value="TPP-binding domain"/>
    <property type="match status" value="1"/>
</dbReference>
<dbReference type="UniPathway" id="UPA00049">
    <property type="reaction ID" value="UER00059"/>
</dbReference>
<dbReference type="GO" id="GO:0009097">
    <property type="term" value="P:isoleucine biosynthetic process"/>
    <property type="evidence" value="ECO:0007669"/>
    <property type="project" value="UniProtKB-UniPathway"/>
</dbReference>
<organism evidence="18 19">
    <name type="scientific">Phytoactinopolyspora halophila</name>
    <dbReference type="NCBI Taxonomy" id="1981511"/>
    <lineage>
        <taxon>Bacteria</taxon>
        <taxon>Bacillati</taxon>
        <taxon>Actinomycetota</taxon>
        <taxon>Actinomycetes</taxon>
        <taxon>Jiangellales</taxon>
        <taxon>Jiangellaceae</taxon>
        <taxon>Phytoactinopolyspora</taxon>
    </lineage>
</organism>
<dbReference type="GO" id="GO:0030976">
    <property type="term" value="F:thiamine pyrophosphate binding"/>
    <property type="evidence" value="ECO:0007669"/>
    <property type="project" value="UniProtKB-UniRule"/>
</dbReference>
<comment type="caution">
    <text evidence="18">The sequence shown here is derived from an EMBL/GenBank/DDBJ whole genome shotgun (WGS) entry which is preliminary data.</text>
</comment>
<protein>
    <recommendedName>
        <fullName evidence="4 14">Acetolactate synthase</fullName>
        <ecNumber evidence="4 14">2.2.1.6</ecNumber>
    </recommendedName>
</protein>
<evidence type="ECO:0000313" key="18">
    <source>
        <dbReference type="EMBL" id="RAW09328.1"/>
    </source>
</evidence>
<dbReference type="GO" id="GO:0009099">
    <property type="term" value="P:L-valine biosynthetic process"/>
    <property type="evidence" value="ECO:0007669"/>
    <property type="project" value="UniProtKB-UniPathway"/>
</dbReference>
<evidence type="ECO:0000256" key="11">
    <source>
        <dbReference type="ARBA" id="ARBA00023052"/>
    </source>
</evidence>
<dbReference type="FunFam" id="3.40.50.1220:FF:000008">
    <property type="entry name" value="Acetolactate synthase"/>
    <property type="match status" value="1"/>
</dbReference>
<accession>A0A329QG87</accession>
<keyword evidence="5 14" id="KW-0028">Amino-acid biosynthesis</keyword>
<dbReference type="GO" id="GO:0050660">
    <property type="term" value="F:flavin adenine dinucleotide binding"/>
    <property type="evidence" value="ECO:0007669"/>
    <property type="project" value="InterPro"/>
</dbReference>
<evidence type="ECO:0000256" key="6">
    <source>
        <dbReference type="ARBA" id="ARBA00022630"/>
    </source>
</evidence>
<feature type="domain" description="Thiamine pyrophosphate enzyme central" evidence="15">
    <location>
        <begin position="209"/>
        <end position="344"/>
    </location>
</feature>
<proteinExistence type="inferred from homology"/>
<keyword evidence="11 14" id="KW-0786">Thiamine pyrophosphate</keyword>
<comment type="pathway">
    <text evidence="1 14">Amino-acid biosynthesis; L-isoleucine biosynthesis; L-isoleucine from 2-oxobutanoate: step 1/4.</text>
</comment>
<keyword evidence="9" id="KW-0274">FAD</keyword>
<evidence type="ECO:0000256" key="8">
    <source>
        <dbReference type="ARBA" id="ARBA00022723"/>
    </source>
</evidence>
<dbReference type="InterPro" id="IPR012000">
    <property type="entry name" value="Thiamin_PyroP_enz_cen_dom"/>
</dbReference>
<evidence type="ECO:0000256" key="4">
    <source>
        <dbReference type="ARBA" id="ARBA00013145"/>
    </source>
</evidence>
<evidence type="ECO:0000256" key="12">
    <source>
        <dbReference type="ARBA" id="ARBA00023304"/>
    </source>
</evidence>
<evidence type="ECO:0000256" key="10">
    <source>
        <dbReference type="ARBA" id="ARBA00022842"/>
    </source>
</evidence>
<reference evidence="18 19" key="1">
    <citation type="submission" date="2018-06" db="EMBL/GenBank/DDBJ databases">
        <title>Phytoactinopolyspora halophila sp. nov., a novel halophilic actinomycete isolated from a saline soil in China.</title>
        <authorList>
            <person name="Tang S.-K."/>
        </authorList>
    </citation>
    <scope>NUCLEOTIDE SEQUENCE [LARGE SCALE GENOMIC DNA]</scope>
    <source>
        <strain evidence="18 19">YIM 96934</strain>
    </source>
</reference>
<evidence type="ECO:0000259" key="16">
    <source>
        <dbReference type="Pfam" id="PF02775"/>
    </source>
</evidence>
<dbReference type="EC" id="2.2.1.6" evidence="4 14"/>
<dbReference type="Pfam" id="PF02775">
    <property type="entry name" value="TPP_enzyme_C"/>
    <property type="match status" value="1"/>
</dbReference>
<sequence>MKQKRPAMGHEQRDDAMTMTGAESLIRSLEQVGVDTVFGIPGGAVLPAYDPLFDSRQIRHILVRHEQGAGHAAEGYALATGRVGVCLATSGPGATNLVTAIADAHMDSVPMVAITGQVPSAAIGTDAFQEADIRGITMPITKHNYLVTDPADIPRTIAEAFHIAGTGRPGPVLVDVAKDAMQAQCEFTWPSTTDLPGYHPTTKPHSKQIREAARLMVSSKRPVLYVGGGVLRARAWDALRQLADLTGVPVVTTLMARGALPDSHPQHLGMPGMHGTVAAVTALQKSDLIVALGARFDDRVTGKLSSFAPGATVVHADIDPAEISKNRVADVPIVGDCKEVINDLATAVQAEHAGGRVGDYTGWWSQLNQWRDRYPLGYATPENGELAPQYVIERIGKIAGPEALYVAGVGQHQMWASQFISYENPGTWLNSGGLGTMGFAVPAAMGAQMGKPDATVWAIDGDGCFQMTNQELATCALEGIPIKVAVINNASLGMVRQWQTLFYNERYSNTDLHSQRVPDFVKLAEAYGCVGLRCETAADVDAAIEKAMAINDRPVVVDFGVHRDAMVWPMVPAGTSNDEIQIARGMAPEWDRSDD</sequence>
<evidence type="ECO:0000256" key="9">
    <source>
        <dbReference type="ARBA" id="ARBA00022827"/>
    </source>
</evidence>
<evidence type="ECO:0000256" key="3">
    <source>
        <dbReference type="ARBA" id="ARBA00007812"/>
    </source>
</evidence>
<evidence type="ECO:0000313" key="19">
    <source>
        <dbReference type="Proteomes" id="UP000250462"/>
    </source>
</evidence>
<dbReference type="Pfam" id="PF00205">
    <property type="entry name" value="TPP_enzyme_M"/>
    <property type="match status" value="1"/>
</dbReference>
<dbReference type="InterPro" id="IPR012846">
    <property type="entry name" value="Acetolactate_synth_lsu"/>
</dbReference>
<evidence type="ECO:0000259" key="15">
    <source>
        <dbReference type="Pfam" id="PF00205"/>
    </source>
</evidence>
<keyword evidence="7 14" id="KW-0808">Transferase</keyword>
<dbReference type="InterPro" id="IPR000399">
    <property type="entry name" value="TPP-bd_CS"/>
</dbReference>
<dbReference type="NCBIfam" id="NF005860">
    <property type="entry name" value="PRK07789.1"/>
    <property type="match status" value="1"/>
</dbReference>
<dbReference type="PANTHER" id="PTHR18968">
    <property type="entry name" value="THIAMINE PYROPHOSPHATE ENZYMES"/>
    <property type="match status" value="1"/>
</dbReference>
<dbReference type="CDD" id="cd02015">
    <property type="entry name" value="TPP_AHAS"/>
    <property type="match status" value="1"/>
</dbReference>
<comment type="cofactor">
    <cofactor evidence="14">
        <name>Mg(2+)</name>
        <dbReference type="ChEBI" id="CHEBI:18420"/>
    </cofactor>
    <text evidence="14">Binds 1 Mg(2+) ion per subunit.</text>
</comment>
<dbReference type="GO" id="GO:0003984">
    <property type="term" value="F:acetolactate synthase activity"/>
    <property type="evidence" value="ECO:0007669"/>
    <property type="project" value="UniProtKB-EC"/>
</dbReference>
<dbReference type="EMBL" id="QMIG01000046">
    <property type="protein sequence ID" value="RAW09328.1"/>
    <property type="molecule type" value="Genomic_DNA"/>
</dbReference>
<comment type="pathway">
    <text evidence="2 14">Amino-acid biosynthesis; L-valine biosynthesis; L-valine from pyruvate: step 1/4.</text>
</comment>
<evidence type="ECO:0000256" key="7">
    <source>
        <dbReference type="ARBA" id="ARBA00022679"/>
    </source>
</evidence>
<comment type="similarity">
    <text evidence="3 14">Belongs to the TPP enzyme family.</text>
</comment>
<dbReference type="GO" id="GO:0000287">
    <property type="term" value="F:magnesium ion binding"/>
    <property type="evidence" value="ECO:0007669"/>
    <property type="project" value="UniProtKB-UniRule"/>
</dbReference>
<feature type="domain" description="Thiamine pyrophosphate enzyme N-terminal TPP-binding" evidence="17">
    <location>
        <begin position="19"/>
        <end position="133"/>
    </location>
</feature>
<evidence type="ECO:0000256" key="5">
    <source>
        <dbReference type="ARBA" id="ARBA00022605"/>
    </source>
</evidence>
<dbReference type="InterPro" id="IPR029061">
    <property type="entry name" value="THDP-binding"/>
</dbReference>
<dbReference type="UniPathway" id="UPA00047">
    <property type="reaction ID" value="UER00055"/>
</dbReference>
<dbReference type="NCBIfam" id="TIGR00118">
    <property type="entry name" value="acolac_lg"/>
    <property type="match status" value="1"/>
</dbReference>
<dbReference type="PROSITE" id="PS00187">
    <property type="entry name" value="TPP_ENZYMES"/>
    <property type="match status" value="1"/>
</dbReference>
<keyword evidence="19" id="KW-1185">Reference proteome</keyword>
<keyword evidence="12 14" id="KW-0100">Branched-chain amino acid biosynthesis</keyword>
<keyword evidence="10 14" id="KW-0460">Magnesium</keyword>
<evidence type="ECO:0000259" key="17">
    <source>
        <dbReference type="Pfam" id="PF02776"/>
    </source>
</evidence>
<name>A0A329QG87_9ACTN</name>
<evidence type="ECO:0000256" key="2">
    <source>
        <dbReference type="ARBA" id="ARBA00005025"/>
    </source>
</evidence>
<dbReference type="InterPro" id="IPR029035">
    <property type="entry name" value="DHS-like_NAD/FAD-binding_dom"/>
</dbReference>
<gene>
    <name evidence="18" type="ORF">DPM12_21695</name>
</gene>
<dbReference type="InterPro" id="IPR011766">
    <property type="entry name" value="TPP_enzyme_TPP-bd"/>
</dbReference>
<dbReference type="GO" id="GO:0005948">
    <property type="term" value="C:acetolactate synthase complex"/>
    <property type="evidence" value="ECO:0007669"/>
    <property type="project" value="TreeGrafter"/>
</dbReference>
<dbReference type="OrthoDB" id="4959782at2"/>
<dbReference type="FunFam" id="3.40.50.970:FF:000016">
    <property type="entry name" value="Acetolactate synthase"/>
    <property type="match status" value="1"/>
</dbReference>
<evidence type="ECO:0000256" key="1">
    <source>
        <dbReference type="ARBA" id="ARBA00004974"/>
    </source>
</evidence>
<dbReference type="SUPFAM" id="SSF52518">
    <property type="entry name" value="Thiamin diphosphate-binding fold (THDP-binding)"/>
    <property type="match status" value="2"/>
</dbReference>
<dbReference type="Gene3D" id="3.40.50.970">
    <property type="match status" value="2"/>
</dbReference>
<dbReference type="AlphaFoldDB" id="A0A329QG87"/>
<dbReference type="PANTHER" id="PTHR18968:SF13">
    <property type="entry name" value="ACETOLACTATE SYNTHASE CATALYTIC SUBUNIT, MITOCHONDRIAL"/>
    <property type="match status" value="1"/>
</dbReference>
<keyword evidence="6" id="KW-0285">Flavoprotein</keyword>
<dbReference type="FunFam" id="3.40.50.970:FF:000007">
    <property type="entry name" value="Acetolactate synthase"/>
    <property type="match status" value="1"/>
</dbReference>
<dbReference type="InterPro" id="IPR039368">
    <property type="entry name" value="AHAS_TPP"/>
</dbReference>
<dbReference type="Pfam" id="PF02776">
    <property type="entry name" value="TPP_enzyme_N"/>
    <property type="match status" value="1"/>
</dbReference>
<comment type="cofactor">
    <cofactor evidence="14">
        <name>thiamine diphosphate</name>
        <dbReference type="ChEBI" id="CHEBI:58937"/>
    </cofactor>
    <text evidence="14">Binds 1 thiamine pyrophosphate per subunit.</text>
</comment>
<evidence type="ECO:0000256" key="13">
    <source>
        <dbReference type="ARBA" id="ARBA00048670"/>
    </source>
</evidence>
<comment type="catalytic activity">
    <reaction evidence="13 14">
        <text>2 pyruvate + H(+) = (2S)-2-acetolactate + CO2</text>
        <dbReference type="Rhea" id="RHEA:25249"/>
        <dbReference type="ChEBI" id="CHEBI:15361"/>
        <dbReference type="ChEBI" id="CHEBI:15378"/>
        <dbReference type="ChEBI" id="CHEBI:16526"/>
        <dbReference type="ChEBI" id="CHEBI:58476"/>
        <dbReference type="EC" id="2.2.1.6"/>
    </reaction>
</comment>
<dbReference type="InterPro" id="IPR012001">
    <property type="entry name" value="Thiamin_PyroP_enz_TPP-bd_dom"/>
</dbReference>
<dbReference type="SUPFAM" id="SSF52467">
    <property type="entry name" value="DHS-like NAD/FAD-binding domain"/>
    <property type="match status" value="1"/>
</dbReference>
<evidence type="ECO:0000256" key="14">
    <source>
        <dbReference type="RuleBase" id="RU003591"/>
    </source>
</evidence>